<proteinExistence type="predicted"/>
<keyword evidence="2" id="KW-1185">Reference proteome</keyword>
<organism evidence="1 2">
    <name type="scientific">Pedobacter duraquae</name>
    <dbReference type="NCBI Taxonomy" id="425511"/>
    <lineage>
        <taxon>Bacteria</taxon>
        <taxon>Pseudomonadati</taxon>
        <taxon>Bacteroidota</taxon>
        <taxon>Sphingobacteriia</taxon>
        <taxon>Sphingobacteriales</taxon>
        <taxon>Sphingobacteriaceae</taxon>
        <taxon>Pedobacter</taxon>
    </lineage>
</organism>
<dbReference type="RefSeq" id="WP_133555730.1">
    <property type="nucleotide sequence ID" value="NZ_SNWM01000003.1"/>
</dbReference>
<dbReference type="EMBL" id="SNWM01000003">
    <property type="protein sequence ID" value="TDO21319.1"/>
    <property type="molecule type" value="Genomic_DNA"/>
</dbReference>
<dbReference type="Proteomes" id="UP000295499">
    <property type="component" value="Unassembled WGS sequence"/>
</dbReference>
<protein>
    <submittedName>
        <fullName evidence="1">Uncharacterized protein</fullName>
    </submittedName>
</protein>
<accession>A0A4V3C3A4</accession>
<reference evidence="1 2" key="1">
    <citation type="submission" date="2019-03" db="EMBL/GenBank/DDBJ databases">
        <title>Genomic Encyclopedia of Archaeal and Bacterial Type Strains, Phase II (KMG-II): from individual species to whole genera.</title>
        <authorList>
            <person name="Goeker M."/>
        </authorList>
    </citation>
    <scope>NUCLEOTIDE SEQUENCE [LARGE SCALE GENOMIC DNA]</scope>
    <source>
        <strain evidence="1 2">DSM 19034</strain>
    </source>
</reference>
<name>A0A4V3C3A4_9SPHI</name>
<evidence type="ECO:0000313" key="1">
    <source>
        <dbReference type="EMBL" id="TDO21319.1"/>
    </source>
</evidence>
<comment type="caution">
    <text evidence="1">The sequence shown here is derived from an EMBL/GenBank/DDBJ whole genome shotgun (WGS) entry which is preliminary data.</text>
</comment>
<sequence>MARNYYMALITNKRFYVLIITTLLLTNCSSHYFDDHGSEITDSISYVTVTGNYEFKPQSYQTEYLKIAQTDSLVLTISQDSIVSLQNRIFKGKYTLVKFQKDSKTKPTKIRSGQWEFLCVKNENGSYSSWMHLQDLDQGKVGISFKITQNASGRYFINGYEQNEEGAERYTFKKIEPD</sequence>
<dbReference type="AlphaFoldDB" id="A0A4V3C3A4"/>
<gene>
    <name evidence="1" type="ORF">CLV32_2423</name>
</gene>
<evidence type="ECO:0000313" key="2">
    <source>
        <dbReference type="Proteomes" id="UP000295499"/>
    </source>
</evidence>